<keyword evidence="3" id="KW-0862">Zinc</keyword>
<dbReference type="GO" id="GO:0003677">
    <property type="term" value="F:DNA binding"/>
    <property type="evidence" value="ECO:0007669"/>
    <property type="project" value="UniProtKB-UniRule"/>
</dbReference>
<protein>
    <recommendedName>
        <fullName evidence="7">THAP-type domain-containing protein</fullName>
    </recommendedName>
</protein>
<feature type="compositionally biased region" description="Basic and acidic residues" evidence="6">
    <location>
        <begin position="132"/>
        <end position="141"/>
    </location>
</feature>
<dbReference type="GO" id="GO:0008270">
    <property type="term" value="F:zinc ion binding"/>
    <property type="evidence" value="ECO:0007669"/>
    <property type="project" value="UniProtKB-KW"/>
</dbReference>
<evidence type="ECO:0000259" key="7">
    <source>
        <dbReference type="PROSITE" id="PS50950"/>
    </source>
</evidence>
<feature type="region of interest" description="Disordered" evidence="6">
    <location>
        <begin position="210"/>
        <end position="236"/>
    </location>
</feature>
<keyword evidence="2 5" id="KW-0863">Zinc-finger</keyword>
<dbReference type="SUPFAM" id="SSF57716">
    <property type="entry name" value="Glucocorticoid receptor-like (DNA-binding domain)"/>
    <property type="match status" value="1"/>
</dbReference>
<evidence type="ECO:0000256" key="5">
    <source>
        <dbReference type="PROSITE-ProRule" id="PRU00309"/>
    </source>
</evidence>
<evidence type="ECO:0000256" key="1">
    <source>
        <dbReference type="ARBA" id="ARBA00022723"/>
    </source>
</evidence>
<dbReference type="PROSITE" id="PS50950">
    <property type="entry name" value="ZF_THAP"/>
    <property type="match status" value="1"/>
</dbReference>
<sequence>MEQDTSAITCNIRGCPNEFGLSDPSHLLYVCTADDIQCKAWLAVIPKVSLRDVGERLCVCSLHFADGVNVSGDIVPTIFPPVPVAVPAVAASVPTPPPSTSLGGELTLVGPAVKIKEEPIDDYEQEALASPKMEDSEHFDSTGECENDESSMDVDQPGLIPVHAIKREIEDDSTEGLTSSSTQEVHGDDSAQNGEDSHFLRFVTSYTVKEEVRDEEDEEGVEIAAPPPGSGCGVVTREDSSSACAFKIQEFGEIPVEEIKTEDGVTPTFVTSTLPSTSAVRVKTEPPDVVANGLSHDQGCQAGVGSNLSSVVLMPPGLVSEPSSSVAAGSTAFAASSNGVLMGETGIVISNVQSVSGASSQECFAEDVVHCPKCINGEAKERCDKSTCTNMPTRTVFTQTVEPERRTVWTQVAQLGDLKMLKHRATQTDPWLERSPRLPKVVRKKRRLDEDDTVDKP</sequence>
<feature type="domain" description="THAP-type" evidence="7">
    <location>
        <begin position="1"/>
        <end position="79"/>
    </location>
</feature>
<feature type="compositionally biased region" description="Acidic residues" evidence="6">
    <location>
        <begin position="143"/>
        <end position="152"/>
    </location>
</feature>
<reference evidence="8" key="1">
    <citation type="journal article" date="2017" name="Parasit. Vectors">
        <title>Sialotranscriptomics of Rhipicephalus zambeziensis reveals intricate expression profiles of secretory proteins and suggests tight temporal transcriptional regulation during blood-feeding.</title>
        <authorList>
            <person name="de Castro M.H."/>
            <person name="de Klerk D."/>
            <person name="Pienaar R."/>
            <person name="Rees D.J.G."/>
            <person name="Mans B.J."/>
        </authorList>
    </citation>
    <scope>NUCLEOTIDE SEQUENCE</scope>
    <source>
        <tissue evidence="8">Salivary glands</tissue>
    </source>
</reference>
<name>A0A224YFG2_9ACAR</name>
<evidence type="ECO:0000256" key="4">
    <source>
        <dbReference type="ARBA" id="ARBA00023125"/>
    </source>
</evidence>
<feature type="compositionally biased region" description="Basic and acidic residues" evidence="6">
    <location>
        <begin position="185"/>
        <end position="198"/>
    </location>
</feature>
<keyword evidence="1" id="KW-0479">Metal-binding</keyword>
<dbReference type="InterPro" id="IPR006612">
    <property type="entry name" value="THAP_Znf"/>
</dbReference>
<dbReference type="AlphaFoldDB" id="A0A224YFG2"/>
<evidence type="ECO:0000256" key="2">
    <source>
        <dbReference type="ARBA" id="ARBA00022771"/>
    </source>
</evidence>
<accession>A0A224YFG2</accession>
<feature type="region of interest" description="Disordered" evidence="6">
    <location>
        <begin position="425"/>
        <end position="457"/>
    </location>
</feature>
<evidence type="ECO:0000256" key="6">
    <source>
        <dbReference type="SAM" id="MobiDB-lite"/>
    </source>
</evidence>
<keyword evidence="4 5" id="KW-0238">DNA-binding</keyword>
<feature type="region of interest" description="Disordered" evidence="6">
    <location>
        <begin position="171"/>
        <end position="198"/>
    </location>
</feature>
<feature type="region of interest" description="Disordered" evidence="6">
    <location>
        <begin position="130"/>
        <end position="156"/>
    </location>
</feature>
<organism evidence="8">
    <name type="scientific">Rhipicephalus zambeziensis</name>
    <dbReference type="NCBI Taxonomy" id="60191"/>
    <lineage>
        <taxon>Eukaryota</taxon>
        <taxon>Metazoa</taxon>
        <taxon>Ecdysozoa</taxon>
        <taxon>Arthropoda</taxon>
        <taxon>Chelicerata</taxon>
        <taxon>Arachnida</taxon>
        <taxon>Acari</taxon>
        <taxon>Parasitiformes</taxon>
        <taxon>Ixodida</taxon>
        <taxon>Ixodoidea</taxon>
        <taxon>Ixodidae</taxon>
        <taxon>Rhipicephalinae</taxon>
        <taxon>Rhipicephalus</taxon>
        <taxon>Rhipicephalus</taxon>
    </lineage>
</organism>
<feature type="compositionally biased region" description="Polar residues" evidence="6">
    <location>
        <begin position="175"/>
        <end position="184"/>
    </location>
</feature>
<evidence type="ECO:0000313" key="8">
    <source>
        <dbReference type="EMBL" id="MAA14479.1"/>
    </source>
</evidence>
<dbReference type="EMBL" id="GFPF01003333">
    <property type="protein sequence ID" value="MAA14479.1"/>
    <property type="molecule type" value="Transcribed_RNA"/>
</dbReference>
<evidence type="ECO:0000256" key="3">
    <source>
        <dbReference type="ARBA" id="ARBA00022833"/>
    </source>
</evidence>
<proteinExistence type="predicted"/>